<evidence type="ECO:0000313" key="1">
    <source>
        <dbReference type="EMBL" id="KAK8088120.1"/>
    </source>
</evidence>
<accession>A0ABR1WY87</accession>
<organism evidence="1 2">
    <name type="scientific">Apiospora hydei</name>
    <dbReference type="NCBI Taxonomy" id="1337664"/>
    <lineage>
        <taxon>Eukaryota</taxon>
        <taxon>Fungi</taxon>
        <taxon>Dikarya</taxon>
        <taxon>Ascomycota</taxon>
        <taxon>Pezizomycotina</taxon>
        <taxon>Sordariomycetes</taxon>
        <taxon>Xylariomycetidae</taxon>
        <taxon>Amphisphaeriales</taxon>
        <taxon>Apiosporaceae</taxon>
        <taxon>Apiospora</taxon>
    </lineage>
</organism>
<dbReference type="Proteomes" id="UP001433268">
    <property type="component" value="Unassembled WGS sequence"/>
</dbReference>
<proteinExistence type="predicted"/>
<dbReference type="EMBL" id="JAQQWN010000004">
    <property type="protein sequence ID" value="KAK8088120.1"/>
    <property type="molecule type" value="Genomic_DNA"/>
</dbReference>
<reference evidence="1 2" key="1">
    <citation type="submission" date="2023-01" db="EMBL/GenBank/DDBJ databases">
        <title>Analysis of 21 Apiospora genomes using comparative genomics revels a genus with tremendous synthesis potential of carbohydrate active enzymes and secondary metabolites.</title>
        <authorList>
            <person name="Sorensen T."/>
        </authorList>
    </citation>
    <scope>NUCLEOTIDE SEQUENCE [LARGE SCALE GENOMIC DNA]</scope>
    <source>
        <strain evidence="1 2">CBS 114990</strain>
    </source>
</reference>
<protein>
    <submittedName>
        <fullName evidence="1">Uncharacterized protein</fullName>
    </submittedName>
</protein>
<gene>
    <name evidence="1" type="ORF">PG997_003081</name>
</gene>
<dbReference type="RefSeq" id="XP_066671014.1">
    <property type="nucleotide sequence ID" value="XM_066807396.1"/>
</dbReference>
<evidence type="ECO:0000313" key="2">
    <source>
        <dbReference type="Proteomes" id="UP001433268"/>
    </source>
</evidence>
<dbReference type="GeneID" id="92040456"/>
<sequence length="87" mass="9643">MDDGRSGALPRWDIVETAVQIIILRAESFLGVRKVGDKANKEACMMMSGERLWVRAMRSVVGIYSVCGTEYGRRGEFGAIMLFPKTG</sequence>
<name>A0ABR1WY87_9PEZI</name>
<comment type="caution">
    <text evidence="1">The sequence shown here is derived from an EMBL/GenBank/DDBJ whole genome shotgun (WGS) entry which is preliminary data.</text>
</comment>
<keyword evidence="2" id="KW-1185">Reference proteome</keyword>